<feature type="transmembrane region" description="Helical" evidence="1">
    <location>
        <begin position="156"/>
        <end position="174"/>
    </location>
</feature>
<feature type="transmembrane region" description="Helical" evidence="1">
    <location>
        <begin position="60"/>
        <end position="85"/>
    </location>
</feature>
<evidence type="ECO:0000313" key="3">
    <source>
        <dbReference type="Proteomes" id="UP000318521"/>
    </source>
</evidence>
<keyword evidence="1" id="KW-1133">Transmembrane helix</keyword>
<evidence type="ECO:0000313" key="2">
    <source>
        <dbReference type="EMBL" id="TSB48592.1"/>
    </source>
</evidence>
<organism evidence="2 3">
    <name type="scientific">Alkalicoccobacillus porphyridii</name>
    <dbReference type="NCBI Taxonomy" id="2597270"/>
    <lineage>
        <taxon>Bacteria</taxon>
        <taxon>Bacillati</taxon>
        <taxon>Bacillota</taxon>
        <taxon>Bacilli</taxon>
        <taxon>Bacillales</taxon>
        <taxon>Bacillaceae</taxon>
        <taxon>Alkalicoccobacillus</taxon>
    </lineage>
</organism>
<protein>
    <submittedName>
        <fullName evidence="2">ABC transporter permease subunit</fullName>
    </submittedName>
</protein>
<dbReference type="Pfam" id="PF12730">
    <property type="entry name" value="ABC2_membrane_4"/>
    <property type="match status" value="1"/>
</dbReference>
<feature type="transmembrane region" description="Helical" evidence="1">
    <location>
        <begin position="179"/>
        <end position="199"/>
    </location>
</feature>
<dbReference type="PANTHER" id="PTHR37305">
    <property type="entry name" value="INTEGRAL MEMBRANE PROTEIN-RELATED"/>
    <property type="match status" value="1"/>
</dbReference>
<dbReference type="PANTHER" id="PTHR37305:SF1">
    <property type="entry name" value="MEMBRANE PROTEIN"/>
    <property type="match status" value="1"/>
</dbReference>
<reference evidence="2 3" key="1">
    <citation type="submission" date="2019-07" db="EMBL/GenBank/DDBJ databases">
        <authorList>
            <person name="Park Y.J."/>
            <person name="Jeong S.E."/>
            <person name="Jung H.S."/>
        </authorList>
    </citation>
    <scope>NUCLEOTIDE SEQUENCE [LARGE SCALE GENOMIC DNA]</scope>
    <source>
        <strain evidence="3">P16(2019)</strain>
    </source>
</reference>
<feature type="transmembrane region" description="Helical" evidence="1">
    <location>
        <begin position="112"/>
        <end position="136"/>
    </location>
</feature>
<feature type="transmembrane region" description="Helical" evidence="1">
    <location>
        <begin position="237"/>
        <end position="259"/>
    </location>
</feature>
<dbReference type="RefSeq" id="WP_143846936.1">
    <property type="nucleotide sequence ID" value="NZ_VLXZ01000001.1"/>
</dbReference>
<feature type="transmembrane region" description="Helical" evidence="1">
    <location>
        <begin position="20"/>
        <end position="40"/>
    </location>
</feature>
<keyword evidence="1" id="KW-0812">Transmembrane</keyword>
<evidence type="ECO:0000256" key="1">
    <source>
        <dbReference type="SAM" id="Phobius"/>
    </source>
</evidence>
<keyword evidence="1" id="KW-0472">Membrane</keyword>
<dbReference type="EMBL" id="VLXZ01000001">
    <property type="protein sequence ID" value="TSB48592.1"/>
    <property type="molecule type" value="Genomic_DNA"/>
</dbReference>
<keyword evidence="3" id="KW-1185">Reference proteome</keyword>
<name>A0A554A4I5_9BACI</name>
<dbReference type="Proteomes" id="UP000318521">
    <property type="component" value="Unassembled WGS sequence"/>
</dbReference>
<proteinExistence type="predicted"/>
<gene>
    <name evidence="2" type="ORF">FN960_03300</name>
</gene>
<dbReference type="OrthoDB" id="8613028at2"/>
<dbReference type="AlphaFoldDB" id="A0A554A4I5"/>
<sequence>MFVSLLQNEWMKAYHRNKFIIFSSVMVGLLLLGAGATLFFNNYDFGEDAVPVPAVGSLEFATGAVDTLFVFVLVFSTVMVVSGVVSEYKNGTMKQLLIRPVSRAQILLSKWVMVYIASFAVLIALSFLSWIVGAILFENNTTFGESLSTLTQLVLYRMPMLFFYQAMALCLAILTRSTAISLSAVIVLHFTGNVLMLFVQRFEWSKFLIIPNLNLQYYSENELIQYAGGPLIEGMTLGFSLTMIALYSVALLVAAHLVFHKKDVLS</sequence>
<comment type="caution">
    <text evidence="2">The sequence shown here is derived from an EMBL/GenBank/DDBJ whole genome shotgun (WGS) entry which is preliminary data.</text>
</comment>
<accession>A0A554A4I5</accession>